<dbReference type="EMBL" id="SPMY01000030">
    <property type="protein sequence ID" value="NMQ28314.1"/>
    <property type="molecule type" value="Genomic_DNA"/>
</dbReference>
<dbReference type="InterPro" id="IPR027417">
    <property type="entry name" value="P-loop_NTPase"/>
</dbReference>
<accession>A0ABX1TZ24</accession>
<dbReference type="Proteomes" id="UP000749010">
    <property type="component" value="Unassembled WGS sequence"/>
</dbReference>
<evidence type="ECO:0008006" key="3">
    <source>
        <dbReference type="Google" id="ProtNLM"/>
    </source>
</evidence>
<reference evidence="1 2" key="1">
    <citation type="submission" date="2019-03" db="EMBL/GenBank/DDBJ databases">
        <title>Metabolic reconstructions from genomes of highly enriched 'Candidatus Accumulibacter' and 'Candidatus Competibacter' bioreactor populations.</title>
        <authorList>
            <person name="Annavajhala M.K."/>
            <person name="Welles L."/>
            <person name="Abbas B."/>
            <person name="Sorokin D."/>
            <person name="Park H."/>
            <person name="Van Loosdrecht M."/>
            <person name="Chandran K."/>
        </authorList>
    </citation>
    <scope>NUCLEOTIDE SEQUENCE [LARGE SCALE GENOMIC DNA]</scope>
    <source>
        <strain evidence="1 2">SBR_S</strain>
    </source>
</reference>
<gene>
    <name evidence="1" type="ORF">E4Q23_11450</name>
</gene>
<dbReference type="SUPFAM" id="SSF52540">
    <property type="entry name" value="P-loop containing nucleoside triphosphate hydrolases"/>
    <property type="match status" value="1"/>
</dbReference>
<evidence type="ECO:0000313" key="2">
    <source>
        <dbReference type="Proteomes" id="UP000749010"/>
    </source>
</evidence>
<dbReference type="RefSeq" id="WP_169066774.1">
    <property type="nucleotide sequence ID" value="NZ_SPMY01000030.1"/>
</dbReference>
<name>A0ABX1TZ24_9PROT</name>
<organism evidence="1 2">
    <name type="scientific">Candidatus Accumulibacter phosphatis</name>
    <dbReference type="NCBI Taxonomy" id="327160"/>
    <lineage>
        <taxon>Bacteria</taxon>
        <taxon>Pseudomonadati</taxon>
        <taxon>Pseudomonadota</taxon>
        <taxon>Betaproteobacteria</taxon>
        <taxon>Candidatus Accumulibacter</taxon>
    </lineage>
</organism>
<protein>
    <recommendedName>
        <fullName evidence="3">ATP-binding protein</fullName>
    </recommendedName>
</protein>
<keyword evidence="2" id="KW-1185">Reference proteome</keyword>
<comment type="caution">
    <text evidence="1">The sequence shown here is derived from an EMBL/GenBank/DDBJ whole genome shotgun (WGS) entry which is preliminary data.</text>
</comment>
<dbReference type="Gene3D" id="3.40.50.300">
    <property type="entry name" value="P-loop containing nucleotide triphosphate hydrolases"/>
    <property type="match status" value="1"/>
</dbReference>
<proteinExistence type="predicted"/>
<sequence length="371" mass="41715">MHEPLASEFRRAATNWLAIARRQREEVRRCRDREPTPQVFRAGDPVRREQEAFVARLEVFGELERQVMLSTGCPGIVLYGRRRTGKSTVLLNLGGFLPATVLPVCLSMQDPKAFASLASLISLLITRIREALGTVAPPVPITAEAVGLAELFAFLGEANRSLEKDDRRLLIGLDEYEMIDDKIGQGVLPQELLDTLRESIQSHRQITWSLVGSHEITDLQHSRFWCEKDRQRPRFASAFWGEDGIERIHAEAGGWPHLVQLIAETAIDLVNDSDRRELDAALLDQALAQAIVKGHSVLYELSRRESRLPGEWEYLRRFAGSERQPPPADPRVYASLRRRLRRRLLLVESAGGMRPARAADAPLADRASLAG</sequence>
<evidence type="ECO:0000313" key="1">
    <source>
        <dbReference type="EMBL" id="NMQ28314.1"/>
    </source>
</evidence>